<comment type="caution">
    <text evidence="3">The sequence shown here is derived from an EMBL/GenBank/DDBJ whole genome shotgun (WGS) entry which is preliminary data.</text>
</comment>
<sequence length="425" mass="46204">MSAYVNKSSKQAIFNNFAYAVKYKNTQLNMYYGTNTGELILLQQSGPGSIVVFTPANYVPDSPDCQICQFSKNFTANDMYWSKIHNTLSAGEIESVGNWDPNRWIADGFVNINITFVVVKRPWYIRAASLTPATQTVLYTDPYLFAGGGAGQTGGATAGITATYPFFDAQGNVVGVYGTDIGFTDMHNMLVSFVQTPHAFMYVMTRQGSLIGVSTNETIIDAAGNLKQATAAIDPNIQFTANYLQNLLPAGTNDYSFLGNQQSMYQANGLYFQIRVMPQEPKYIIVNGAPTSDYTGDIDSVLDSLAATLTRDVRNIIGIAVGVFVAMVSISCILTYFTVSVPLAKITKIMVQATSFDFSAFKAMESQNANIISELGTMEGVFYKMIEKFASSIKANRELSGAGAGMQSQISSHNRNTATGNDRKA</sequence>
<dbReference type="OrthoDB" id="2148287at2759"/>
<keyword evidence="2" id="KW-1133">Transmembrane helix</keyword>
<evidence type="ECO:0000256" key="2">
    <source>
        <dbReference type="SAM" id="Phobius"/>
    </source>
</evidence>
<keyword evidence="2" id="KW-0472">Membrane</keyword>
<reference evidence="3 4" key="1">
    <citation type="submission" date="2016-07" db="EMBL/GenBank/DDBJ databases">
        <title>Pervasive Adenine N6-methylation of Active Genes in Fungi.</title>
        <authorList>
            <consortium name="DOE Joint Genome Institute"/>
            <person name="Mondo S.J."/>
            <person name="Dannebaum R.O."/>
            <person name="Kuo R.C."/>
            <person name="Labutti K."/>
            <person name="Haridas S."/>
            <person name="Kuo A."/>
            <person name="Salamov A."/>
            <person name="Ahrendt S.R."/>
            <person name="Lipzen A."/>
            <person name="Sullivan W."/>
            <person name="Andreopoulos W.B."/>
            <person name="Clum A."/>
            <person name="Lindquist E."/>
            <person name="Daum C."/>
            <person name="Ramamoorthy G.K."/>
            <person name="Gryganskyi A."/>
            <person name="Culley D."/>
            <person name="Magnuson J.K."/>
            <person name="James T.Y."/>
            <person name="O'Malley M.A."/>
            <person name="Stajich J.E."/>
            <person name="Spatafora J.W."/>
            <person name="Visel A."/>
            <person name="Grigoriev I.V."/>
        </authorList>
    </citation>
    <scope>NUCLEOTIDE SEQUENCE [LARGE SCALE GENOMIC DNA]</scope>
    <source>
        <strain evidence="3 4">JEL800</strain>
    </source>
</reference>
<organism evidence="3 4">
    <name type="scientific">Rhizoclosmatium globosum</name>
    <dbReference type="NCBI Taxonomy" id="329046"/>
    <lineage>
        <taxon>Eukaryota</taxon>
        <taxon>Fungi</taxon>
        <taxon>Fungi incertae sedis</taxon>
        <taxon>Chytridiomycota</taxon>
        <taxon>Chytridiomycota incertae sedis</taxon>
        <taxon>Chytridiomycetes</taxon>
        <taxon>Chytridiales</taxon>
        <taxon>Chytriomycetaceae</taxon>
        <taxon>Rhizoclosmatium</taxon>
    </lineage>
</organism>
<evidence type="ECO:0000256" key="1">
    <source>
        <dbReference type="SAM" id="MobiDB-lite"/>
    </source>
</evidence>
<protein>
    <recommendedName>
        <fullName evidence="5">Cache domain-containing protein</fullName>
    </recommendedName>
</protein>
<dbReference type="Pfam" id="PF22673">
    <property type="entry name" value="MCP-like_PDC_1"/>
    <property type="match status" value="1"/>
</dbReference>
<dbReference type="Proteomes" id="UP000193642">
    <property type="component" value="Unassembled WGS sequence"/>
</dbReference>
<feature type="region of interest" description="Disordered" evidence="1">
    <location>
        <begin position="404"/>
        <end position="425"/>
    </location>
</feature>
<name>A0A1Y2BR75_9FUNG</name>
<gene>
    <name evidence="3" type="ORF">BCR33DRAFT_742336</name>
</gene>
<evidence type="ECO:0000313" key="4">
    <source>
        <dbReference type="Proteomes" id="UP000193642"/>
    </source>
</evidence>
<dbReference type="Gene3D" id="3.30.450.20">
    <property type="entry name" value="PAS domain"/>
    <property type="match status" value="1"/>
</dbReference>
<feature type="compositionally biased region" description="Polar residues" evidence="1">
    <location>
        <begin position="406"/>
        <end position="425"/>
    </location>
</feature>
<keyword evidence="4" id="KW-1185">Reference proteome</keyword>
<dbReference type="EMBL" id="MCGO01000051">
    <property type="protein sequence ID" value="ORY37242.1"/>
    <property type="molecule type" value="Genomic_DNA"/>
</dbReference>
<proteinExistence type="predicted"/>
<accession>A0A1Y2BR75</accession>
<evidence type="ECO:0008006" key="5">
    <source>
        <dbReference type="Google" id="ProtNLM"/>
    </source>
</evidence>
<keyword evidence="2" id="KW-0812">Transmembrane</keyword>
<evidence type="ECO:0000313" key="3">
    <source>
        <dbReference type="EMBL" id="ORY37242.1"/>
    </source>
</evidence>
<feature type="transmembrane region" description="Helical" evidence="2">
    <location>
        <begin position="316"/>
        <end position="339"/>
    </location>
</feature>
<dbReference type="AlphaFoldDB" id="A0A1Y2BR75"/>